<dbReference type="PANTHER" id="PTHR35526">
    <property type="entry name" value="ANTI-SIGMA-F FACTOR RSBW-RELATED"/>
    <property type="match status" value="1"/>
</dbReference>
<evidence type="ECO:0000259" key="2">
    <source>
        <dbReference type="Pfam" id="PF13581"/>
    </source>
</evidence>
<comment type="caution">
    <text evidence="4">The sequence shown here is derived from an EMBL/GenBank/DDBJ whole genome shotgun (WGS) entry which is preliminary data.</text>
</comment>
<keyword evidence="1" id="KW-0418">Kinase</keyword>
<keyword evidence="1" id="KW-0808">Transferase</keyword>
<organism evidence="4 5">
    <name type="scientific">Solirubrobacter ginsenosidimutans</name>
    <dbReference type="NCBI Taxonomy" id="490573"/>
    <lineage>
        <taxon>Bacteria</taxon>
        <taxon>Bacillati</taxon>
        <taxon>Actinomycetota</taxon>
        <taxon>Thermoleophilia</taxon>
        <taxon>Solirubrobacterales</taxon>
        <taxon>Solirubrobacteraceae</taxon>
        <taxon>Solirubrobacter</taxon>
    </lineage>
</organism>
<dbReference type="EMBL" id="JAPDOD010000006">
    <property type="protein sequence ID" value="MDA0160625.1"/>
    <property type="molecule type" value="Genomic_DNA"/>
</dbReference>
<evidence type="ECO:0000259" key="3">
    <source>
        <dbReference type="Pfam" id="PF14417"/>
    </source>
</evidence>
<dbReference type="Gene3D" id="3.30.565.10">
    <property type="entry name" value="Histidine kinase-like ATPase, C-terminal domain"/>
    <property type="match status" value="1"/>
</dbReference>
<dbReference type="RefSeq" id="WP_270039568.1">
    <property type="nucleotide sequence ID" value="NZ_JAPDOD010000006.1"/>
</dbReference>
<keyword evidence="1" id="KW-0723">Serine/threonine-protein kinase</keyword>
<protein>
    <submittedName>
        <fullName evidence="4">MEDS domain-containing protein</fullName>
    </submittedName>
</protein>
<sequence length="310" mass="33212">MSTVIDPRAVDDGQHVVQFYVRDAELVEGAGGYLSQGVFAGAVGIVIATEAHRAAFEAHLRSAGVDVAAERDVGTLVWLDAATMLARFMHEGAVDRDAFFEVVGSVVHSAAATRRPVRAYGEMVALLWDAGNVIAAIDLETLWNELGTRVPFSLYCAYRRTSVVGHEHADALKRVCHLHSAVVTAPRVETSWEFSADRAAPGRARDLLVDALRHLGHDGELLDDARLVVTELAANAVVHASSSFSVSVREEGSSVRILVGDRSPVAPAMREASVTRLSGRGMQLIAAVATRWGVVFTPDGKVVWAELSAP</sequence>
<accession>A0A9X3MSY1</accession>
<dbReference type="InterPro" id="IPR036890">
    <property type="entry name" value="HATPase_C_sf"/>
</dbReference>
<reference evidence="4" key="1">
    <citation type="submission" date="2022-10" db="EMBL/GenBank/DDBJ databases">
        <title>The WGS of Solirubrobacter ginsenosidimutans DSM 21036.</title>
        <authorList>
            <person name="Jiang Z."/>
        </authorList>
    </citation>
    <scope>NUCLEOTIDE SEQUENCE</scope>
    <source>
        <strain evidence="4">DSM 21036</strain>
    </source>
</reference>
<dbReference type="Proteomes" id="UP001149140">
    <property type="component" value="Unassembled WGS sequence"/>
</dbReference>
<gene>
    <name evidence="4" type="ORF">OM076_10145</name>
</gene>
<dbReference type="AlphaFoldDB" id="A0A9X3MSY1"/>
<name>A0A9X3MSY1_9ACTN</name>
<dbReference type="Pfam" id="PF13581">
    <property type="entry name" value="HATPase_c_2"/>
    <property type="match status" value="1"/>
</dbReference>
<dbReference type="PANTHER" id="PTHR35526:SF3">
    <property type="entry name" value="ANTI-SIGMA-F FACTOR RSBW"/>
    <property type="match status" value="1"/>
</dbReference>
<feature type="domain" description="Histidine kinase/HSP90-like ATPase" evidence="2">
    <location>
        <begin position="194"/>
        <end position="305"/>
    </location>
</feature>
<evidence type="ECO:0000313" key="5">
    <source>
        <dbReference type="Proteomes" id="UP001149140"/>
    </source>
</evidence>
<feature type="domain" description="MEDS" evidence="3">
    <location>
        <begin position="15"/>
        <end position="172"/>
    </location>
</feature>
<evidence type="ECO:0000256" key="1">
    <source>
        <dbReference type="ARBA" id="ARBA00022527"/>
    </source>
</evidence>
<dbReference type="InterPro" id="IPR003594">
    <property type="entry name" value="HATPase_dom"/>
</dbReference>
<dbReference type="Pfam" id="PF14417">
    <property type="entry name" value="MEDS"/>
    <property type="match status" value="1"/>
</dbReference>
<dbReference type="InterPro" id="IPR050267">
    <property type="entry name" value="Anti-sigma-factor_SerPK"/>
</dbReference>
<dbReference type="CDD" id="cd16936">
    <property type="entry name" value="HATPase_RsbW-like"/>
    <property type="match status" value="1"/>
</dbReference>
<keyword evidence="5" id="KW-1185">Reference proteome</keyword>
<dbReference type="InterPro" id="IPR025847">
    <property type="entry name" value="MEDS_domain"/>
</dbReference>
<evidence type="ECO:0000313" key="4">
    <source>
        <dbReference type="EMBL" id="MDA0160625.1"/>
    </source>
</evidence>
<proteinExistence type="predicted"/>
<dbReference type="GO" id="GO:0004674">
    <property type="term" value="F:protein serine/threonine kinase activity"/>
    <property type="evidence" value="ECO:0007669"/>
    <property type="project" value="UniProtKB-KW"/>
</dbReference>